<reference evidence="2" key="1">
    <citation type="submission" date="2021-09" db="EMBL/GenBank/DDBJ databases">
        <authorList>
            <consortium name="AG Swart"/>
            <person name="Singh M."/>
            <person name="Singh A."/>
            <person name="Seah K."/>
            <person name="Emmerich C."/>
        </authorList>
    </citation>
    <scope>NUCLEOTIDE SEQUENCE</scope>
    <source>
        <strain evidence="2">ATCC30299</strain>
    </source>
</reference>
<accession>A0AAU9IZH9</accession>
<comment type="caution">
    <text evidence="2">The sequence shown here is derived from an EMBL/GenBank/DDBJ whole genome shotgun (WGS) entry which is preliminary data.</text>
</comment>
<name>A0AAU9IZH9_9CILI</name>
<proteinExistence type="predicted"/>
<gene>
    <name evidence="2" type="ORF">BSTOLATCC_MIC9568</name>
</gene>
<feature type="compositionally biased region" description="Basic and acidic residues" evidence="1">
    <location>
        <begin position="104"/>
        <end position="117"/>
    </location>
</feature>
<dbReference type="Proteomes" id="UP001162131">
    <property type="component" value="Unassembled WGS sequence"/>
</dbReference>
<organism evidence="2 3">
    <name type="scientific">Blepharisma stoltei</name>
    <dbReference type="NCBI Taxonomy" id="1481888"/>
    <lineage>
        <taxon>Eukaryota</taxon>
        <taxon>Sar</taxon>
        <taxon>Alveolata</taxon>
        <taxon>Ciliophora</taxon>
        <taxon>Postciliodesmatophora</taxon>
        <taxon>Heterotrichea</taxon>
        <taxon>Heterotrichida</taxon>
        <taxon>Blepharismidae</taxon>
        <taxon>Blepharisma</taxon>
    </lineage>
</organism>
<evidence type="ECO:0000256" key="1">
    <source>
        <dbReference type="SAM" id="MobiDB-lite"/>
    </source>
</evidence>
<feature type="compositionally biased region" description="Polar residues" evidence="1">
    <location>
        <begin position="8"/>
        <end position="22"/>
    </location>
</feature>
<evidence type="ECO:0000313" key="3">
    <source>
        <dbReference type="Proteomes" id="UP001162131"/>
    </source>
</evidence>
<sequence length="117" mass="12916">MGCCHASTVESDLSLSNPPSSRNQKEPLGDGFDNQFEEDTLTNKVAESEIFKLADSVVNKNSLPVLPTPTFGSQNQKPFKFEEKESIEGLPLPDTSSDPSLKSWPHDVHFTSNSKDY</sequence>
<feature type="region of interest" description="Disordered" evidence="1">
    <location>
        <begin position="62"/>
        <end position="117"/>
    </location>
</feature>
<dbReference type="AlphaFoldDB" id="A0AAU9IZH9"/>
<dbReference type="EMBL" id="CAJZBQ010000011">
    <property type="protein sequence ID" value="CAG9313764.1"/>
    <property type="molecule type" value="Genomic_DNA"/>
</dbReference>
<evidence type="ECO:0000313" key="2">
    <source>
        <dbReference type="EMBL" id="CAG9313764.1"/>
    </source>
</evidence>
<protein>
    <submittedName>
        <fullName evidence="2">Uncharacterized protein</fullName>
    </submittedName>
</protein>
<keyword evidence="3" id="KW-1185">Reference proteome</keyword>
<feature type="region of interest" description="Disordered" evidence="1">
    <location>
        <begin position="1"/>
        <end position="35"/>
    </location>
</feature>